<gene>
    <name evidence="2" type="ORF">N47_G36880</name>
</gene>
<keyword evidence="1" id="KW-0812">Transmembrane</keyword>
<evidence type="ECO:0000313" key="2">
    <source>
        <dbReference type="EMBL" id="CBX28364.1"/>
    </source>
</evidence>
<accession>E1YCS0</accession>
<keyword evidence="1" id="KW-0472">Membrane</keyword>
<keyword evidence="1" id="KW-1133">Transmembrane helix</keyword>
<dbReference type="EMBL" id="FR695868">
    <property type="protein sequence ID" value="CBX28364.1"/>
    <property type="molecule type" value="Genomic_DNA"/>
</dbReference>
<reference evidence="2" key="1">
    <citation type="journal article" date="2011" name="Environ. Microbiol.">
        <title>Genomic insights into the metabolic potential of the polycyclic aromatic hydrocarbon degrading sulfate-reducing Deltaproteobacterium N47.</title>
        <authorList>
            <person name="Bergmann F."/>
            <person name="Selesi D."/>
            <person name="Weinmaier T."/>
            <person name="Tischler P."/>
            <person name="Rattei T."/>
            <person name="Meckenstock R.U."/>
        </authorList>
    </citation>
    <scope>NUCLEOTIDE SEQUENCE</scope>
</reference>
<sequence>MLQYKFFYRQMVNAKIACVLTVAKPTTNINNFLKKAKPRILGIGIISLIAAILLAYLVWVWITRPIKRLSHYADDVGSGKLKKP</sequence>
<evidence type="ECO:0000256" key="1">
    <source>
        <dbReference type="SAM" id="Phobius"/>
    </source>
</evidence>
<organism evidence="2">
    <name type="scientific">uncultured Desulfobacterium sp</name>
    <dbReference type="NCBI Taxonomy" id="201089"/>
    <lineage>
        <taxon>Bacteria</taxon>
        <taxon>Pseudomonadati</taxon>
        <taxon>Thermodesulfobacteriota</taxon>
        <taxon>Desulfobacteria</taxon>
        <taxon>Desulfobacterales</taxon>
        <taxon>Desulfobacteriaceae</taxon>
        <taxon>Desulfobacterium</taxon>
        <taxon>environmental samples</taxon>
    </lineage>
</organism>
<dbReference type="Gene3D" id="6.10.340.10">
    <property type="match status" value="1"/>
</dbReference>
<proteinExistence type="predicted"/>
<dbReference type="AlphaFoldDB" id="E1YCS0"/>
<evidence type="ECO:0008006" key="3">
    <source>
        <dbReference type="Google" id="ProtNLM"/>
    </source>
</evidence>
<feature type="transmembrane region" description="Helical" evidence="1">
    <location>
        <begin position="40"/>
        <end position="62"/>
    </location>
</feature>
<protein>
    <recommendedName>
        <fullName evidence="3">HAMP domain-containing protein</fullName>
    </recommendedName>
</protein>
<name>E1YCS0_9BACT</name>